<comment type="caution">
    <text evidence="2">The sequence shown here is derived from an EMBL/GenBank/DDBJ whole genome shotgun (WGS) entry which is preliminary data.</text>
</comment>
<dbReference type="Proteomes" id="UP001498469">
    <property type="component" value="Unassembled WGS sequence"/>
</dbReference>
<keyword evidence="3" id="KW-1185">Reference proteome</keyword>
<reference evidence="2 3" key="1">
    <citation type="submission" date="2023-11" db="EMBL/GenBank/DDBJ databases">
        <title>Draft genome sequence of a psychrophilic Clostridium strain from permafrost water brine.</title>
        <authorList>
            <person name="Shcherbakova V.A."/>
            <person name="Trubitsyn V.E."/>
            <person name="Zakharyuk A.G."/>
        </authorList>
    </citation>
    <scope>NUCLEOTIDE SEQUENCE [LARGE SCALE GENOMIC DNA]</scope>
    <source>
        <strain evidence="2 3">14F</strain>
    </source>
</reference>
<gene>
    <name evidence="2" type="ORF">SJI18_23685</name>
</gene>
<dbReference type="InterPro" id="IPR000600">
    <property type="entry name" value="ROK"/>
</dbReference>
<dbReference type="Pfam" id="PF00480">
    <property type="entry name" value="ROK"/>
    <property type="match status" value="1"/>
</dbReference>
<comment type="similarity">
    <text evidence="1">Belongs to the ROK (NagC/XylR) family.</text>
</comment>
<name>A0ABU7UWS4_9CLOT</name>
<proteinExistence type="inferred from homology"/>
<protein>
    <submittedName>
        <fullName evidence="2">ROK family protein</fullName>
    </submittedName>
</protein>
<dbReference type="RefSeq" id="WP_216255689.1">
    <property type="nucleotide sequence ID" value="NZ_JAZHFS010000047.1"/>
</dbReference>
<evidence type="ECO:0000313" key="3">
    <source>
        <dbReference type="Proteomes" id="UP001498469"/>
    </source>
</evidence>
<dbReference type="PANTHER" id="PTHR18964:SF149">
    <property type="entry name" value="BIFUNCTIONAL UDP-N-ACETYLGLUCOSAMINE 2-EPIMERASE_N-ACETYLMANNOSAMINE KINASE"/>
    <property type="match status" value="1"/>
</dbReference>
<dbReference type="CDD" id="cd23763">
    <property type="entry name" value="ASKHA_ATPase_ROK"/>
    <property type="match status" value="1"/>
</dbReference>
<organism evidence="2 3">
    <name type="scientific">Clostridium frigoriphilum</name>
    <dbReference type="NCBI Taxonomy" id="443253"/>
    <lineage>
        <taxon>Bacteria</taxon>
        <taxon>Bacillati</taxon>
        <taxon>Bacillota</taxon>
        <taxon>Clostridia</taxon>
        <taxon>Eubacteriales</taxon>
        <taxon>Clostridiaceae</taxon>
        <taxon>Clostridium</taxon>
    </lineage>
</organism>
<sequence length="345" mass="38336">MINLSGKPQIMKKVNNGLIKQVIKEKGSATNAEIVEDTGISATTVRTLLSKLILDKEIVNLGLDESSGGRRAERYALNLNNNLSLSFYVKDNSINYALSDALGDIIESKTIKFKKTEYQKTLTKFIDEIIKKYTIKIIGIGVSGVVDRGNYFSGKHLNNWKKINIGEYIEKKYNIPVVLENDLNAMAIGFSLNYIKEIDNLDIKSINVVYINFTEDGVGAGIISNGQLIRGENNFAGELGFMPISKQGNLEYLLSNNPDDKKYVEIVSQVINILNCIINPAFIVMGGSILRTNLIDEIKEACNIYAANNIISKIMLSENGAKDYLQGITYLTTEIMNSDVRIVKL</sequence>
<dbReference type="EMBL" id="JAZHFS010000047">
    <property type="protein sequence ID" value="MEF2115284.1"/>
    <property type="molecule type" value="Genomic_DNA"/>
</dbReference>
<dbReference type="PANTHER" id="PTHR18964">
    <property type="entry name" value="ROK (REPRESSOR, ORF, KINASE) FAMILY"/>
    <property type="match status" value="1"/>
</dbReference>
<accession>A0ABU7UWS4</accession>
<evidence type="ECO:0000256" key="1">
    <source>
        <dbReference type="ARBA" id="ARBA00006479"/>
    </source>
</evidence>
<evidence type="ECO:0000313" key="2">
    <source>
        <dbReference type="EMBL" id="MEF2115284.1"/>
    </source>
</evidence>